<proteinExistence type="predicted"/>
<keyword evidence="2" id="KW-1185">Reference proteome</keyword>
<protein>
    <recommendedName>
        <fullName evidence="3">CdiI immunity protein domain-containing protein</fullName>
    </recommendedName>
</protein>
<organism evidence="1 2">
    <name type="scientific">Roseibium algicola</name>
    <dbReference type="NCBI Taxonomy" id="2857014"/>
    <lineage>
        <taxon>Bacteria</taxon>
        <taxon>Pseudomonadati</taxon>
        <taxon>Pseudomonadota</taxon>
        <taxon>Alphaproteobacteria</taxon>
        <taxon>Hyphomicrobiales</taxon>
        <taxon>Stappiaceae</taxon>
        <taxon>Roseibium</taxon>
    </lineage>
</organism>
<dbReference type="Proteomes" id="UP000188174">
    <property type="component" value="Chromosome"/>
</dbReference>
<evidence type="ECO:0000313" key="2">
    <source>
        <dbReference type="Proteomes" id="UP000188174"/>
    </source>
</evidence>
<evidence type="ECO:0008006" key="3">
    <source>
        <dbReference type="Google" id="ProtNLM"/>
    </source>
</evidence>
<evidence type="ECO:0000313" key="1">
    <source>
        <dbReference type="EMBL" id="AQQ05718.1"/>
    </source>
</evidence>
<gene>
    <name evidence="1" type="ORF">B0E33_20880</name>
</gene>
<sequence>MEAFLALNLDMSFYSVICELGNCFYTPETDLADMSLHRIIEDLQAGQLEKVQAVLEFNPAEGWCNDITSAVLSAAFPEIGEDEEETAENWSDYRTERLTARLAGVTARVAA</sequence>
<accession>A0ABN4WZE1</accession>
<dbReference type="EMBL" id="CP019630">
    <property type="protein sequence ID" value="AQQ05718.1"/>
    <property type="molecule type" value="Genomic_DNA"/>
</dbReference>
<name>A0ABN4WZE1_9HYPH</name>
<reference evidence="1 2" key="1">
    <citation type="submission" date="2017-02" db="EMBL/GenBank/DDBJ databases">
        <authorList>
            <person name="Jeong S."/>
        </authorList>
    </citation>
    <scope>NUCLEOTIDE SEQUENCE [LARGE SCALE GENOMIC DNA]</scope>
    <source>
        <strain evidence="1 2">RMAR6-6</strain>
    </source>
</reference>